<dbReference type="PROSITE" id="PS50157">
    <property type="entry name" value="ZINC_FINGER_C2H2_2"/>
    <property type="match status" value="2"/>
</dbReference>
<evidence type="ECO:0000256" key="3">
    <source>
        <dbReference type="ARBA" id="ARBA00022737"/>
    </source>
</evidence>
<dbReference type="GO" id="GO:0008270">
    <property type="term" value="F:zinc ion binding"/>
    <property type="evidence" value="ECO:0007669"/>
    <property type="project" value="UniProtKB-KW"/>
</dbReference>
<reference evidence="10" key="2">
    <citation type="submission" date="2015-02" db="UniProtKB">
        <authorList>
            <consortium name="EnsemblMetazoa"/>
        </authorList>
    </citation>
    <scope>IDENTIFICATION</scope>
</reference>
<evidence type="ECO:0000256" key="8">
    <source>
        <dbReference type="SAM" id="MobiDB-lite"/>
    </source>
</evidence>
<feature type="domain" description="C2H2-type" evidence="9">
    <location>
        <begin position="199"/>
        <end position="223"/>
    </location>
</feature>
<dbReference type="InterPro" id="IPR013087">
    <property type="entry name" value="Znf_C2H2_type"/>
</dbReference>
<dbReference type="EMBL" id="JH431971">
    <property type="status" value="NOT_ANNOTATED_CDS"/>
    <property type="molecule type" value="Genomic_DNA"/>
</dbReference>
<dbReference type="GO" id="GO:0005634">
    <property type="term" value="C:nucleus"/>
    <property type="evidence" value="ECO:0007669"/>
    <property type="project" value="UniProtKB-SubCell"/>
</dbReference>
<dbReference type="PhylomeDB" id="T1J993"/>
<keyword evidence="6" id="KW-0539">Nucleus</keyword>
<feature type="compositionally biased region" description="Polar residues" evidence="8">
    <location>
        <begin position="285"/>
        <end position="295"/>
    </location>
</feature>
<keyword evidence="11" id="KW-1185">Reference proteome</keyword>
<evidence type="ECO:0000256" key="6">
    <source>
        <dbReference type="ARBA" id="ARBA00023242"/>
    </source>
</evidence>
<reference evidence="11" key="1">
    <citation type="submission" date="2011-05" db="EMBL/GenBank/DDBJ databases">
        <authorList>
            <person name="Richards S.R."/>
            <person name="Qu J."/>
            <person name="Jiang H."/>
            <person name="Jhangiani S.N."/>
            <person name="Agravi P."/>
            <person name="Goodspeed R."/>
            <person name="Gross S."/>
            <person name="Mandapat C."/>
            <person name="Jackson L."/>
            <person name="Mathew T."/>
            <person name="Pu L."/>
            <person name="Thornton R."/>
            <person name="Saada N."/>
            <person name="Wilczek-Boney K.B."/>
            <person name="Lee S."/>
            <person name="Kovar C."/>
            <person name="Wu Y."/>
            <person name="Scherer S.E."/>
            <person name="Worley K.C."/>
            <person name="Muzny D.M."/>
            <person name="Gibbs R."/>
        </authorList>
    </citation>
    <scope>NUCLEOTIDE SEQUENCE</scope>
    <source>
        <strain evidence="11">Brora</strain>
    </source>
</reference>
<dbReference type="eggNOG" id="KOG1721">
    <property type="taxonomic scope" value="Eukaryota"/>
</dbReference>
<dbReference type="SMART" id="SM00355">
    <property type="entry name" value="ZnF_C2H2"/>
    <property type="match status" value="2"/>
</dbReference>
<dbReference type="Proteomes" id="UP000014500">
    <property type="component" value="Unassembled WGS sequence"/>
</dbReference>
<dbReference type="HOGENOM" id="CLU_926153_0_0_1"/>
<dbReference type="PANTHER" id="PTHR45718">
    <property type="entry name" value="TRANSCRIPTIONAL ACTIVATOR CUBITUS INTERRUPTUS"/>
    <property type="match status" value="1"/>
</dbReference>
<keyword evidence="5" id="KW-0862">Zinc</keyword>
<evidence type="ECO:0000256" key="4">
    <source>
        <dbReference type="ARBA" id="ARBA00022771"/>
    </source>
</evidence>
<dbReference type="EnsemblMetazoa" id="SMAR010285-RA">
    <property type="protein sequence ID" value="SMAR010285-PA"/>
    <property type="gene ID" value="SMAR010285"/>
</dbReference>
<protein>
    <recommendedName>
        <fullName evidence="9">C2H2-type domain-containing protein</fullName>
    </recommendedName>
</protein>
<dbReference type="GO" id="GO:0000978">
    <property type="term" value="F:RNA polymerase II cis-regulatory region sequence-specific DNA binding"/>
    <property type="evidence" value="ECO:0007669"/>
    <property type="project" value="TreeGrafter"/>
</dbReference>
<evidence type="ECO:0000256" key="5">
    <source>
        <dbReference type="ARBA" id="ARBA00022833"/>
    </source>
</evidence>
<dbReference type="FunFam" id="3.30.160.60:FF:000041">
    <property type="entry name" value="Zinc finger protein ZIC 1"/>
    <property type="match status" value="1"/>
</dbReference>
<evidence type="ECO:0000313" key="10">
    <source>
        <dbReference type="EnsemblMetazoa" id="SMAR010285-PA"/>
    </source>
</evidence>
<sequence>MDSSINKHSGVFQLLDHVVPHQQYPYQHQNGFDAAASHTINPYMEAAITGQQFGGLTTNGYEVPYPHYYDYQKNSFSLRHDDDQRNAIYADPNNSLVFPTIPHDVNGQLTTGQFHTVAHDALNAAMAAVGPGTFFQKVSQSVGEEMWCQWVDQNDHPAVNLKPCGEKPFRCDFEGCDRRFANSSDRKKHSHVHTSDKPYGCKIRGCAKRYTHPSSLRKHMKVHGKSPFGANRSFEESDSSLQALTSITPNDMNINNNINNNHLLPTSSPLLLGHYQNHHPANINECPNATPSGNEVSPVVH</sequence>
<keyword evidence="3" id="KW-0677">Repeat</keyword>
<dbReference type="STRING" id="126957.T1J993"/>
<name>T1J993_STRMM</name>
<evidence type="ECO:0000256" key="2">
    <source>
        <dbReference type="ARBA" id="ARBA00022723"/>
    </source>
</evidence>
<dbReference type="GO" id="GO:0000981">
    <property type="term" value="F:DNA-binding transcription factor activity, RNA polymerase II-specific"/>
    <property type="evidence" value="ECO:0007669"/>
    <property type="project" value="TreeGrafter"/>
</dbReference>
<keyword evidence="4 7" id="KW-0863">Zinc-finger</keyword>
<dbReference type="PANTHER" id="PTHR45718:SF4">
    <property type="entry name" value="TRANSCRIPTIONAL ACTIVATOR CUBITUS INTERRUPTUS"/>
    <property type="match status" value="1"/>
</dbReference>
<dbReference type="FunFam" id="3.30.160.60:FF:000039">
    <property type="entry name" value="Zinc finger protein ZIC 1"/>
    <property type="match status" value="1"/>
</dbReference>
<accession>T1J993</accession>
<dbReference type="InterPro" id="IPR043359">
    <property type="entry name" value="GLI-like"/>
</dbReference>
<proteinExistence type="predicted"/>
<dbReference type="Gene3D" id="3.30.160.60">
    <property type="entry name" value="Classic Zinc Finger"/>
    <property type="match status" value="2"/>
</dbReference>
<feature type="region of interest" description="Disordered" evidence="8">
    <location>
        <begin position="282"/>
        <end position="301"/>
    </location>
</feature>
<dbReference type="PROSITE" id="PS00028">
    <property type="entry name" value="ZINC_FINGER_C2H2_1"/>
    <property type="match status" value="2"/>
</dbReference>
<keyword evidence="2" id="KW-0479">Metal-binding</keyword>
<dbReference type="SUPFAM" id="SSF57667">
    <property type="entry name" value="beta-beta-alpha zinc fingers"/>
    <property type="match status" value="1"/>
</dbReference>
<evidence type="ECO:0000313" key="11">
    <source>
        <dbReference type="Proteomes" id="UP000014500"/>
    </source>
</evidence>
<dbReference type="AlphaFoldDB" id="T1J993"/>
<evidence type="ECO:0000256" key="7">
    <source>
        <dbReference type="PROSITE-ProRule" id="PRU00042"/>
    </source>
</evidence>
<comment type="subcellular location">
    <subcellularLocation>
        <location evidence="1">Nucleus</location>
    </subcellularLocation>
</comment>
<organism evidence="10 11">
    <name type="scientific">Strigamia maritima</name>
    <name type="common">European centipede</name>
    <name type="synonym">Geophilus maritimus</name>
    <dbReference type="NCBI Taxonomy" id="126957"/>
    <lineage>
        <taxon>Eukaryota</taxon>
        <taxon>Metazoa</taxon>
        <taxon>Ecdysozoa</taxon>
        <taxon>Arthropoda</taxon>
        <taxon>Myriapoda</taxon>
        <taxon>Chilopoda</taxon>
        <taxon>Pleurostigmophora</taxon>
        <taxon>Geophilomorpha</taxon>
        <taxon>Linotaeniidae</taxon>
        <taxon>Strigamia</taxon>
    </lineage>
</organism>
<evidence type="ECO:0000256" key="1">
    <source>
        <dbReference type="ARBA" id="ARBA00004123"/>
    </source>
</evidence>
<evidence type="ECO:0000259" key="9">
    <source>
        <dbReference type="PROSITE" id="PS50157"/>
    </source>
</evidence>
<dbReference type="InterPro" id="IPR036236">
    <property type="entry name" value="Znf_C2H2_sf"/>
</dbReference>
<feature type="domain" description="C2H2-type" evidence="9">
    <location>
        <begin position="169"/>
        <end position="198"/>
    </location>
</feature>